<dbReference type="Proteomes" id="UP000191980">
    <property type="component" value="Unassembled WGS sequence"/>
</dbReference>
<dbReference type="InterPro" id="IPR041633">
    <property type="entry name" value="Polbeta"/>
</dbReference>
<organism evidence="2 3">
    <name type="scientific">Methyloprofundus sedimenti</name>
    <dbReference type="NCBI Taxonomy" id="1420851"/>
    <lineage>
        <taxon>Bacteria</taxon>
        <taxon>Pseudomonadati</taxon>
        <taxon>Pseudomonadota</taxon>
        <taxon>Gammaproteobacteria</taxon>
        <taxon>Methylococcales</taxon>
        <taxon>Methylococcaceae</taxon>
        <taxon>Methyloprofundus</taxon>
    </lineage>
</organism>
<dbReference type="SUPFAM" id="SSF81301">
    <property type="entry name" value="Nucleotidyltransferase"/>
    <property type="match status" value="1"/>
</dbReference>
<dbReference type="CDD" id="cd05403">
    <property type="entry name" value="NT_KNTase_like"/>
    <property type="match status" value="1"/>
</dbReference>
<evidence type="ECO:0000313" key="3">
    <source>
        <dbReference type="Proteomes" id="UP000191980"/>
    </source>
</evidence>
<feature type="domain" description="Polymerase beta nucleotidyltransferase" evidence="1">
    <location>
        <begin position="15"/>
        <end position="104"/>
    </location>
</feature>
<sequence>MALAKLDVKPEEWKAISQILKTYAPLYEVWAFGSRVRGKAKQFSDLDLVIITHQALSLSEYAILKEAFDESDLPFKVDIVVDWAATSVASREIIKANKMIVQSAQNKIGKN</sequence>
<comment type="caution">
    <text evidence="2">The sequence shown here is derived from an EMBL/GenBank/DDBJ whole genome shotgun (WGS) entry which is preliminary data.</text>
</comment>
<name>A0A1V8M114_9GAMM</name>
<dbReference type="OrthoDB" id="9798929at2"/>
<dbReference type="STRING" id="1420851.AU255_18575"/>
<keyword evidence="3" id="KW-1185">Reference proteome</keyword>
<reference evidence="2 3" key="1">
    <citation type="submission" date="2015-12" db="EMBL/GenBank/DDBJ databases">
        <authorList>
            <person name="Shamseldin A."/>
            <person name="Moawad H."/>
            <person name="Abd El-Rahim W.M."/>
            <person name="Sadowsky M.J."/>
        </authorList>
    </citation>
    <scope>NUCLEOTIDE SEQUENCE [LARGE SCALE GENOMIC DNA]</scope>
    <source>
        <strain evidence="2 3">WF1</strain>
    </source>
</reference>
<accession>A0A1V8M114</accession>
<dbReference type="Gene3D" id="3.30.460.10">
    <property type="entry name" value="Beta Polymerase, domain 2"/>
    <property type="match status" value="1"/>
</dbReference>
<dbReference type="AlphaFoldDB" id="A0A1V8M114"/>
<proteinExistence type="predicted"/>
<evidence type="ECO:0000259" key="1">
    <source>
        <dbReference type="Pfam" id="PF18765"/>
    </source>
</evidence>
<dbReference type="EMBL" id="LPUF01000005">
    <property type="protein sequence ID" value="OQK15251.1"/>
    <property type="molecule type" value="Genomic_DNA"/>
</dbReference>
<dbReference type="InterPro" id="IPR043519">
    <property type="entry name" value="NT_sf"/>
</dbReference>
<evidence type="ECO:0000313" key="2">
    <source>
        <dbReference type="EMBL" id="OQK15251.1"/>
    </source>
</evidence>
<dbReference type="Pfam" id="PF18765">
    <property type="entry name" value="Polbeta"/>
    <property type="match status" value="1"/>
</dbReference>
<protein>
    <recommendedName>
        <fullName evidence="1">Polymerase beta nucleotidyltransferase domain-containing protein</fullName>
    </recommendedName>
</protein>
<gene>
    <name evidence="2" type="ORF">AU255_18575</name>
</gene>